<evidence type="ECO:0000256" key="4">
    <source>
        <dbReference type="ARBA" id="ARBA00022679"/>
    </source>
</evidence>
<keyword evidence="6" id="KW-0479">Metal-binding</keyword>
<dbReference type="InterPro" id="IPR050973">
    <property type="entry name" value="H3K9_Histone-Lys_N-MTase"/>
</dbReference>
<evidence type="ECO:0000313" key="12">
    <source>
        <dbReference type="Proteomes" id="UP000631114"/>
    </source>
</evidence>
<dbReference type="Pfam" id="PF00856">
    <property type="entry name" value="SET"/>
    <property type="match status" value="1"/>
</dbReference>
<reference evidence="11 12" key="1">
    <citation type="submission" date="2020-10" db="EMBL/GenBank/DDBJ databases">
        <title>The Coptis chinensis genome and diversification of protoberbering-type alkaloids.</title>
        <authorList>
            <person name="Wang B."/>
            <person name="Shu S."/>
            <person name="Song C."/>
            <person name="Liu Y."/>
        </authorList>
    </citation>
    <scope>NUCLEOTIDE SEQUENCE [LARGE SCALE GENOMIC DNA]</scope>
    <source>
        <strain evidence="11">HL-2020</strain>
        <tissue evidence="11">Leaf</tissue>
    </source>
</reference>
<dbReference type="SMART" id="SM00317">
    <property type="entry name" value="SET"/>
    <property type="match status" value="1"/>
</dbReference>
<dbReference type="OrthoDB" id="5792673at2759"/>
<keyword evidence="12" id="KW-1185">Reference proteome</keyword>
<name>A0A835HB09_9MAGN</name>
<dbReference type="InterPro" id="IPR001214">
    <property type="entry name" value="SET_dom"/>
</dbReference>
<evidence type="ECO:0000256" key="3">
    <source>
        <dbReference type="ARBA" id="ARBA00022603"/>
    </source>
</evidence>
<comment type="subcellular location">
    <subcellularLocation>
        <location evidence="1">Chromosome</location>
    </subcellularLocation>
</comment>
<dbReference type="PANTHER" id="PTHR46223">
    <property type="entry name" value="HISTONE-LYSINE N-METHYLTRANSFERASE SUV39H"/>
    <property type="match status" value="1"/>
</dbReference>
<dbReference type="GO" id="GO:0032259">
    <property type="term" value="P:methylation"/>
    <property type="evidence" value="ECO:0007669"/>
    <property type="project" value="UniProtKB-KW"/>
</dbReference>
<dbReference type="Gene3D" id="2.170.270.10">
    <property type="entry name" value="SET domain"/>
    <property type="match status" value="1"/>
</dbReference>
<dbReference type="InterPro" id="IPR007728">
    <property type="entry name" value="Pre-SET_dom"/>
</dbReference>
<evidence type="ECO:0000313" key="11">
    <source>
        <dbReference type="EMBL" id="KAF9595710.1"/>
    </source>
</evidence>
<dbReference type="GO" id="GO:0005694">
    <property type="term" value="C:chromosome"/>
    <property type="evidence" value="ECO:0007669"/>
    <property type="project" value="UniProtKB-SubCell"/>
</dbReference>
<keyword evidence="3" id="KW-0489">Methyltransferase</keyword>
<evidence type="ECO:0000256" key="2">
    <source>
        <dbReference type="ARBA" id="ARBA00022454"/>
    </source>
</evidence>
<evidence type="ECO:0000256" key="6">
    <source>
        <dbReference type="ARBA" id="ARBA00022723"/>
    </source>
</evidence>
<gene>
    <name evidence="11" type="ORF">IFM89_003452</name>
</gene>
<evidence type="ECO:0000259" key="9">
    <source>
        <dbReference type="PROSITE" id="PS50867"/>
    </source>
</evidence>
<feature type="domain" description="SET" evidence="8">
    <location>
        <begin position="199"/>
        <end position="331"/>
    </location>
</feature>
<sequence>FTASINSKTRPIKAPRYSLNPTMQPLETANKKFPSLFFQCADLLLPWLSPLDLASSSLTCKFLHQISKQITISRSLDASQNLETHPIPFINNTPDSEPYSYFVYTPCQILQLSNPSQQWGCFNSSIYLKQTVSSLLTIEDGFGCDCEGICSGDECVCCRLKPEFDSEFGFEYEVMSECGERCVCDLSCRNRLTQNGVSVRLRVVKDGRKGWGLHAGEFIRQGEFVCEYAGELLTTAEARCRQQKYDELAASGKCPSALLVVREHLPSGKACLRVNIDATKVGNIARFINHACDGGNLLTVLVRNSGMLFPRLCFFTSRDVLEGEELVFSYGDVRLSPNGLRCYCGSSYCFGFLPSENT</sequence>
<dbReference type="PROSITE" id="PS50867">
    <property type="entry name" value="PRE_SET"/>
    <property type="match status" value="1"/>
</dbReference>
<organism evidence="11 12">
    <name type="scientific">Coptis chinensis</name>
    <dbReference type="NCBI Taxonomy" id="261450"/>
    <lineage>
        <taxon>Eukaryota</taxon>
        <taxon>Viridiplantae</taxon>
        <taxon>Streptophyta</taxon>
        <taxon>Embryophyta</taxon>
        <taxon>Tracheophyta</taxon>
        <taxon>Spermatophyta</taxon>
        <taxon>Magnoliopsida</taxon>
        <taxon>Ranunculales</taxon>
        <taxon>Ranunculaceae</taxon>
        <taxon>Coptidoideae</taxon>
        <taxon>Coptis</taxon>
    </lineage>
</organism>
<evidence type="ECO:0000256" key="7">
    <source>
        <dbReference type="ARBA" id="ARBA00022833"/>
    </source>
</evidence>
<evidence type="ECO:0000256" key="5">
    <source>
        <dbReference type="ARBA" id="ARBA00022691"/>
    </source>
</evidence>
<evidence type="ECO:0000259" key="8">
    <source>
        <dbReference type="PROSITE" id="PS50280"/>
    </source>
</evidence>
<keyword evidence="2" id="KW-0158">Chromosome</keyword>
<dbReference type="InterPro" id="IPR046341">
    <property type="entry name" value="SET_dom_sf"/>
</dbReference>
<protein>
    <recommendedName>
        <fullName evidence="13">Histone-lysine N-methyltransferase SUVR3</fullName>
    </recommendedName>
</protein>
<evidence type="ECO:0008006" key="13">
    <source>
        <dbReference type="Google" id="ProtNLM"/>
    </source>
</evidence>
<dbReference type="EMBL" id="JADFTS010000007">
    <property type="protein sequence ID" value="KAF9595710.1"/>
    <property type="molecule type" value="Genomic_DNA"/>
</dbReference>
<proteinExistence type="predicted"/>
<keyword evidence="4" id="KW-0808">Transferase</keyword>
<dbReference type="GO" id="GO:0042054">
    <property type="term" value="F:histone methyltransferase activity"/>
    <property type="evidence" value="ECO:0007669"/>
    <property type="project" value="InterPro"/>
</dbReference>
<accession>A0A835HB09</accession>
<feature type="domain" description="Post-SET" evidence="10">
    <location>
        <begin position="338"/>
        <end position="354"/>
    </location>
</feature>
<comment type="caution">
    <text evidence="11">The sequence shown here is derived from an EMBL/GenBank/DDBJ whole genome shotgun (WGS) entry which is preliminary data.</text>
</comment>
<dbReference type="GO" id="GO:0008270">
    <property type="term" value="F:zinc ion binding"/>
    <property type="evidence" value="ECO:0007669"/>
    <property type="project" value="InterPro"/>
</dbReference>
<dbReference type="InterPro" id="IPR003616">
    <property type="entry name" value="Post-SET_dom"/>
</dbReference>
<dbReference type="GO" id="GO:0005634">
    <property type="term" value="C:nucleus"/>
    <property type="evidence" value="ECO:0007669"/>
    <property type="project" value="InterPro"/>
</dbReference>
<evidence type="ECO:0000256" key="1">
    <source>
        <dbReference type="ARBA" id="ARBA00004286"/>
    </source>
</evidence>
<keyword evidence="7" id="KW-0862">Zinc</keyword>
<keyword evidence="5" id="KW-0949">S-adenosyl-L-methionine</keyword>
<dbReference type="PROSITE" id="PS50280">
    <property type="entry name" value="SET"/>
    <property type="match status" value="1"/>
</dbReference>
<dbReference type="PROSITE" id="PS50868">
    <property type="entry name" value="POST_SET"/>
    <property type="match status" value="1"/>
</dbReference>
<dbReference type="SUPFAM" id="SSF82199">
    <property type="entry name" value="SET domain"/>
    <property type="match status" value="1"/>
</dbReference>
<feature type="domain" description="Pre-SET" evidence="9">
    <location>
        <begin position="142"/>
        <end position="196"/>
    </location>
</feature>
<evidence type="ECO:0000259" key="10">
    <source>
        <dbReference type="PROSITE" id="PS50868"/>
    </source>
</evidence>
<dbReference type="Proteomes" id="UP000631114">
    <property type="component" value="Unassembled WGS sequence"/>
</dbReference>
<dbReference type="PANTHER" id="PTHR46223:SF3">
    <property type="entry name" value="HISTONE-LYSINE N-METHYLTRANSFERASE SET-23"/>
    <property type="match status" value="1"/>
</dbReference>
<feature type="non-terminal residue" evidence="11">
    <location>
        <position position="358"/>
    </location>
</feature>
<dbReference type="AlphaFoldDB" id="A0A835HB09"/>